<dbReference type="PaxDb" id="8355-A0A1L8H305"/>
<evidence type="ECO:0000313" key="3">
    <source>
        <dbReference type="Xenbase" id="XB-GENE-17341289"/>
    </source>
</evidence>
<dbReference type="STRING" id="8355.A0A1L8H305"/>
<sequence length="230" mass="24756">MADTLTRVLRELLGFKEYPNQENSSTMPAHVTSEVSPVLLLGPPGCGKSGLLFRAGLLAAEEGAGPVIFISRDPLQKLPGGGREARDPLILKRIRFLYPTSLRDLLQLVSSMHLSFSAPSLIVVDGLERYLTHTCRSADGALISGLLLDSAAHLKCGLLVSAAPPSEGVDGAFLAVERYFPAQCHIYAEVTSEQQEGTFHISFPSHLPACVLHTEKDGTLKISLRNTPSL</sequence>
<dbReference type="KEGG" id="xla:108711707"/>
<dbReference type="OMA" id="FPAQCHI"/>
<dbReference type="SUPFAM" id="SSF52540">
    <property type="entry name" value="P-loop containing nucleoside triphosphate hydrolases"/>
    <property type="match status" value="1"/>
</dbReference>
<dbReference type="CTD" id="108711707"/>
<organism evidence="1 2">
    <name type="scientific">Xenopus laevis</name>
    <name type="common">African clawed frog</name>
    <dbReference type="NCBI Taxonomy" id="8355"/>
    <lineage>
        <taxon>Eukaryota</taxon>
        <taxon>Metazoa</taxon>
        <taxon>Chordata</taxon>
        <taxon>Craniata</taxon>
        <taxon>Vertebrata</taxon>
        <taxon>Euteleostomi</taxon>
        <taxon>Amphibia</taxon>
        <taxon>Batrachia</taxon>
        <taxon>Anura</taxon>
        <taxon>Pipoidea</taxon>
        <taxon>Pipidae</taxon>
        <taxon>Xenopodinae</taxon>
        <taxon>Xenopus</taxon>
        <taxon>Xenopus</taxon>
    </lineage>
</organism>
<dbReference type="RefSeq" id="XP_018109175.1">
    <property type="nucleotide sequence ID" value="XM_018253686.2"/>
</dbReference>
<protein>
    <submittedName>
        <fullName evidence="2">ATPase SWSAP1</fullName>
    </submittedName>
</protein>
<dbReference type="GO" id="GO:0000724">
    <property type="term" value="P:double-strand break repair via homologous recombination"/>
    <property type="evidence" value="ECO:0000318"/>
    <property type="project" value="GO_Central"/>
</dbReference>
<dbReference type="GO" id="GO:0003697">
    <property type="term" value="F:single-stranded DNA binding"/>
    <property type="evidence" value="ECO:0000318"/>
    <property type="project" value="GO_Central"/>
</dbReference>
<gene>
    <name evidence="2 3" type="primary">swsap1.L</name>
</gene>
<evidence type="ECO:0000313" key="1">
    <source>
        <dbReference type="Proteomes" id="UP000186698"/>
    </source>
</evidence>
<evidence type="ECO:0000313" key="2">
    <source>
        <dbReference type="RefSeq" id="XP_018109175.1"/>
    </source>
</evidence>
<keyword evidence="1" id="KW-1185">Reference proteome</keyword>
<dbReference type="AGR" id="Xenbase:XB-GENE-17341289"/>
<dbReference type="AlphaFoldDB" id="A0A1L8H305"/>
<dbReference type="InterPro" id="IPR027417">
    <property type="entry name" value="P-loop_NTPase"/>
</dbReference>
<proteinExistence type="predicted"/>
<dbReference type="Bgee" id="108711707">
    <property type="expression patterns" value="Expressed in testis and 19 other cell types or tissues"/>
</dbReference>
<name>A0A1L8H305_XENLA</name>
<dbReference type="OrthoDB" id="67296at2759"/>
<dbReference type="Proteomes" id="UP000186698">
    <property type="component" value="Chromosome 3L"/>
</dbReference>
<dbReference type="GeneID" id="108711707"/>
<dbReference type="Gene3D" id="3.40.50.300">
    <property type="entry name" value="P-loop containing nucleotide triphosphate hydrolases"/>
    <property type="match status" value="1"/>
</dbReference>
<reference evidence="2" key="1">
    <citation type="submission" date="2025-08" db="UniProtKB">
        <authorList>
            <consortium name="RefSeq"/>
        </authorList>
    </citation>
    <scope>IDENTIFICATION</scope>
    <source>
        <strain evidence="2">J_2021</strain>
        <tissue evidence="2">Erythrocytes</tissue>
    </source>
</reference>
<dbReference type="Xenbase" id="XB-GENE-17341289">
    <property type="gene designation" value="swsap1.L"/>
</dbReference>
<accession>A0A1L8H305</accession>
<dbReference type="GO" id="GO:0097196">
    <property type="term" value="C:Shu complex"/>
    <property type="evidence" value="ECO:0000318"/>
    <property type="project" value="GO_Central"/>
</dbReference>
<dbReference type="PANTHER" id="PTHR28653">
    <property type="match status" value="1"/>
</dbReference>
<dbReference type="PANTHER" id="PTHR28653:SF1">
    <property type="entry name" value="ATPASE SWSAP1"/>
    <property type="match status" value="1"/>
</dbReference>